<keyword evidence="2" id="KW-1185">Reference proteome</keyword>
<protein>
    <recommendedName>
        <fullName evidence="3">SnoaL-like domain-containing protein</fullName>
    </recommendedName>
</protein>
<dbReference type="Proteomes" id="UP001551482">
    <property type="component" value="Unassembled WGS sequence"/>
</dbReference>
<organism evidence="1 2">
    <name type="scientific">Streptodolium elevatio</name>
    <dbReference type="NCBI Taxonomy" id="3157996"/>
    <lineage>
        <taxon>Bacteria</taxon>
        <taxon>Bacillati</taxon>
        <taxon>Actinomycetota</taxon>
        <taxon>Actinomycetes</taxon>
        <taxon>Kitasatosporales</taxon>
        <taxon>Streptomycetaceae</taxon>
        <taxon>Streptodolium</taxon>
    </lineage>
</organism>
<dbReference type="EMBL" id="JBEZFP010000168">
    <property type="protein sequence ID" value="MEU8139331.1"/>
    <property type="molecule type" value="Genomic_DNA"/>
</dbReference>
<proteinExistence type="predicted"/>
<name>A0ABV3DUA2_9ACTN</name>
<gene>
    <name evidence="1" type="ORF">AB0C36_38265</name>
</gene>
<evidence type="ECO:0000313" key="1">
    <source>
        <dbReference type="EMBL" id="MEU8139331.1"/>
    </source>
</evidence>
<evidence type="ECO:0000313" key="2">
    <source>
        <dbReference type="Proteomes" id="UP001551482"/>
    </source>
</evidence>
<comment type="caution">
    <text evidence="1">The sequence shown here is derived from an EMBL/GenBank/DDBJ whole genome shotgun (WGS) entry which is preliminary data.</text>
</comment>
<sequence>MSSDVLGKRFAEALVAKDREALLALLDPHVDFKGLTPGRPWEAADAAEVVDDIILGRWFDPDDHIERLLHVGTGSMGDREHLAYRLQVRTGDARFLVEQQAYYATDGDRITWLRVLCSGYRPVDTGRP</sequence>
<accession>A0ABV3DUA2</accession>
<evidence type="ECO:0008006" key="3">
    <source>
        <dbReference type="Google" id="ProtNLM"/>
    </source>
</evidence>
<dbReference type="RefSeq" id="WP_358363364.1">
    <property type="nucleotide sequence ID" value="NZ_JBEZFP010000168.1"/>
</dbReference>
<reference evidence="1 2" key="1">
    <citation type="submission" date="2024-06" db="EMBL/GenBank/DDBJ databases">
        <title>The Natural Products Discovery Center: Release of the First 8490 Sequenced Strains for Exploring Actinobacteria Biosynthetic Diversity.</title>
        <authorList>
            <person name="Kalkreuter E."/>
            <person name="Kautsar S.A."/>
            <person name="Yang D."/>
            <person name="Bader C.D."/>
            <person name="Teijaro C.N."/>
            <person name="Fluegel L."/>
            <person name="Davis C.M."/>
            <person name="Simpson J.R."/>
            <person name="Lauterbach L."/>
            <person name="Steele A.D."/>
            <person name="Gui C."/>
            <person name="Meng S."/>
            <person name="Li G."/>
            <person name="Viehrig K."/>
            <person name="Ye F."/>
            <person name="Su P."/>
            <person name="Kiefer A.F."/>
            <person name="Nichols A."/>
            <person name="Cepeda A.J."/>
            <person name="Yan W."/>
            <person name="Fan B."/>
            <person name="Jiang Y."/>
            <person name="Adhikari A."/>
            <person name="Zheng C.-J."/>
            <person name="Schuster L."/>
            <person name="Cowan T.M."/>
            <person name="Smanski M.J."/>
            <person name="Chevrette M.G."/>
            <person name="De Carvalho L.P.S."/>
            <person name="Shen B."/>
        </authorList>
    </citation>
    <scope>NUCLEOTIDE SEQUENCE [LARGE SCALE GENOMIC DNA]</scope>
    <source>
        <strain evidence="1 2">NPDC048946</strain>
    </source>
</reference>